<dbReference type="InterPro" id="IPR019499">
    <property type="entry name" value="Val-tRNA_synth_tRNA-bd"/>
</dbReference>
<dbReference type="InterPro" id="IPR036282">
    <property type="entry name" value="Glutathione-S-Trfase_C_sf"/>
</dbReference>
<feature type="region of interest" description="Disordered" evidence="12">
    <location>
        <begin position="1262"/>
        <end position="1301"/>
    </location>
</feature>
<accession>Q4SNH4</accession>
<dbReference type="Pfam" id="PF13603">
    <property type="entry name" value="tRNA-synt_1_2"/>
    <property type="match status" value="1"/>
</dbReference>
<dbReference type="InterPro" id="IPR009008">
    <property type="entry name" value="Val/Leu/Ile-tRNA-synth_edit"/>
</dbReference>
<dbReference type="CDD" id="cd10294">
    <property type="entry name" value="GST_C_ValRS_N"/>
    <property type="match status" value="1"/>
</dbReference>
<proteinExistence type="inferred from homology"/>
<dbReference type="InterPro" id="IPR025709">
    <property type="entry name" value="Leu_tRNA-synth_edit"/>
</dbReference>
<dbReference type="PRINTS" id="PR00986">
    <property type="entry name" value="TRNASYNTHVAL"/>
</dbReference>
<evidence type="ECO:0000256" key="2">
    <source>
        <dbReference type="ARBA" id="ARBA00013169"/>
    </source>
</evidence>
<feature type="non-terminal residue" evidence="14">
    <location>
        <position position="1"/>
    </location>
</feature>
<dbReference type="InterPro" id="IPR009080">
    <property type="entry name" value="tRNAsynth_Ia_anticodon-bd"/>
</dbReference>
<dbReference type="InterPro" id="IPR001412">
    <property type="entry name" value="aa-tRNA-synth_I_CS"/>
</dbReference>
<evidence type="ECO:0000256" key="4">
    <source>
        <dbReference type="ARBA" id="ARBA00022741"/>
    </source>
</evidence>
<dbReference type="SUPFAM" id="SSF47323">
    <property type="entry name" value="Anticodon-binding domain of a subclass of class I aminoacyl-tRNA synthetases"/>
    <property type="match status" value="1"/>
</dbReference>
<evidence type="ECO:0000256" key="3">
    <source>
        <dbReference type="ARBA" id="ARBA00022598"/>
    </source>
</evidence>
<dbReference type="HAMAP" id="MF_02004">
    <property type="entry name" value="Val_tRNA_synth_type1"/>
    <property type="match status" value="1"/>
</dbReference>
<dbReference type="SUPFAM" id="SSF52374">
    <property type="entry name" value="Nucleotidylyl transferase"/>
    <property type="match status" value="1"/>
</dbReference>
<dbReference type="CDD" id="cd22249">
    <property type="entry name" value="UDM1_RNF168_RNF169-like"/>
    <property type="match status" value="1"/>
</dbReference>
<dbReference type="InterPro" id="IPR010978">
    <property type="entry name" value="tRNA-bd_arm"/>
</dbReference>
<dbReference type="Pfam" id="PF00133">
    <property type="entry name" value="tRNA-synt_1"/>
    <property type="match status" value="2"/>
</dbReference>
<evidence type="ECO:0000313" key="14">
    <source>
        <dbReference type="EMBL" id="CAF97808.1"/>
    </source>
</evidence>
<reference evidence="14" key="2">
    <citation type="submission" date="2004-02" db="EMBL/GenBank/DDBJ databases">
        <authorList>
            <consortium name="Genoscope"/>
            <consortium name="Whitehead Institute Centre for Genome Research"/>
        </authorList>
    </citation>
    <scope>NUCLEOTIDE SEQUENCE</scope>
</reference>
<dbReference type="SUPFAM" id="SSF47616">
    <property type="entry name" value="GST C-terminal domain-like"/>
    <property type="match status" value="1"/>
</dbReference>
<dbReference type="InterPro" id="IPR014729">
    <property type="entry name" value="Rossmann-like_a/b/a_fold"/>
</dbReference>
<dbReference type="GO" id="GO:0002161">
    <property type="term" value="F:aminoacyl-tRNA deacylase activity"/>
    <property type="evidence" value="ECO:0007669"/>
    <property type="project" value="InterPro"/>
</dbReference>
<dbReference type="Pfam" id="PF08264">
    <property type="entry name" value="Anticodon_1"/>
    <property type="match status" value="1"/>
</dbReference>
<dbReference type="InterPro" id="IPR033705">
    <property type="entry name" value="Anticodon_Ia_Val"/>
</dbReference>
<dbReference type="GO" id="GO:0005829">
    <property type="term" value="C:cytosol"/>
    <property type="evidence" value="ECO:0007669"/>
    <property type="project" value="TreeGrafter"/>
</dbReference>
<dbReference type="SUPFAM" id="SSF50677">
    <property type="entry name" value="ValRS/IleRS/LeuRS editing domain"/>
    <property type="match status" value="1"/>
</dbReference>
<dbReference type="NCBIfam" id="NF004349">
    <property type="entry name" value="PRK05729.1"/>
    <property type="match status" value="1"/>
</dbReference>
<dbReference type="Gene3D" id="3.90.740.10">
    <property type="entry name" value="Valyl/Leucyl/Isoleucyl-tRNA synthetase, editing domain"/>
    <property type="match status" value="1"/>
</dbReference>
<sequence length="1301" mass="146793">MATLYVSPHLDDFRSLLALVAAEYCPSSRPSILTEDPPASLRSRSRPTLLLGAKEGGCVLSGASAVSWYLASKGGKAGAEAKQQSQVWQWLSFADNELTPVACAVVFPLMGMTGLDKKIQQNSRAEVMRVLKVLDQALEPRTFLVGESVTLADMAVAMAVLLPFKYVLEPSDRKVLTNVTRWFTTCINQPEFLKVLGKISLCEKMVPVTAKVNPAESPPKTEAQLKKEAKKKEKLEKFQQKKEMEAKKKMQPVTEKKAKPEKKELGVITYDIPTPSGEKKDVVSPLPDSYSPQYVEAAWYPWWEKQGFFKPEYGRTSIGEHNPRGMFMMCIPPPNVTGSLHLGHALTNAIQDTLTRWHRMRGETTLWNPGCDHAGIATQVVVEKKLMREKGMSRHDLGREKFIQEVWKWKNEKGDRIYHQLRKLGSSLDWDRACFTMDPVSSSLAFSSSSGFFFKNRPPIGSFCSETVLRGPGGLHPYARRGGDLQEQEAGQLVLLPQLRHLRHRGRVRKRSSLAFLLLGWQVDKKELSGRTLLPVPGYKEKVEFGVLVSFAYKVEGSDEEVIVATTRIETMLGDTAVAVHPADARYRHLKGKTVLHPFCDRKMPVVFDDFVDMSFGTGAVKITPAHDHNDYEVGVRHNLAFINILDENGLLINVPPPFLGMKRFDARKAVLQALKERGQFKDVKDNPMVVPVCSRSKDIVEPLMKPQWYVSCADMGKQAADAVREGRLRIVPDHHLKTWFNWMDNIRDWCISRQLWWGHRIPAYFVTVSDGSVEPGEDMDGHYWVSGRSEDEAREKAAKRFNVPADNISLRQDDDVLDTWFSSGIFPFSIFGWPNETEDLKVFYPGTLLETGHDILFFWVARMVMMGLKLTGKLPFEEVYLHAVVRDAHGRKMSKSLGNVIDPLDVITGIALEGLHAQLTDSNLDPLEVEKAKQGQKADYPNGIPECGTDALRFALCAYTSQGRDINLDVNRILGYRHFCNKLWNAVKFAMRTLGDNFVPTEKAQLCGEESVSDRWILSRLSAAVALCDAAFKTYDFPALTTAIYNFWLYELCDVYLESVKPVFIKAKEDSSCERPALVCRQTLYTCLEVGLRLLSPLMPFVAEELYQRLPRRRPQSDPPSICVTPYPDAEEFCWQCEEVDRDMDFIMAVVKTIRSLRSDYKLTKTAADCYLQCTDSATVSLVQKYSLQIQTLSYSQAVIPLTAPQAAPEGCAVAIASDRCTVNLMLKGLIDVEKEVAKLEGKRAELEKQIEKLSEKISKSDYKEKVPEKVQEQDAEKLRQSQTELEKVNEAADNFRKMM</sequence>
<dbReference type="Gene3D" id="1.10.730.10">
    <property type="entry name" value="Isoleucyl-tRNA Synthetase, Domain 1"/>
    <property type="match status" value="1"/>
</dbReference>
<name>Q4SNH4_TETNG</name>
<dbReference type="Pfam" id="PF00043">
    <property type="entry name" value="GST_C"/>
    <property type="match status" value="1"/>
</dbReference>
<dbReference type="FunFam" id="1.10.730.10:FF:000015">
    <property type="entry name" value="Valine--tRNA ligase"/>
    <property type="match status" value="1"/>
</dbReference>
<dbReference type="GO" id="GO:0005524">
    <property type="term" value="F:ATP binding"/>
    <property type="evidence" value="ECO:0007669"/>
    <property type="project" value="UniProtKB-KW"/>
</dbReference>
<dbReference type="InterPro" id="IPR002303">
    <property type="entry name" value="Valyl-tRNA_ligase"/>
</dbReference>
<dbReference type="InterPro" id="IPR037118">
    <property type="entry name" value="Val-tRNA_synth_C_sf"/>
</dbReference>
<dbReference type="GO" id="GO:0006438">
    <property type="term" value="P:valyl-tRNA aminoacylation"/>
    <property type="evidence" value="ECO:0007669"/>
    <property type="project" value="InterPro"/>
</dbReference>
<dbReference type="EMBL" id="CAAE01014543">
    <property type="protein sequence ID" value="CAF97808.1"/>
    <property type="molecule type" value="Genomic_DNA"/>
</dbReference>
<dbReference type="PROSITE" id="PS00178">
    <property type="entry name" value="AA_TRNA_LIGASE_I"/>
    <property type="match status" value="1"/>
</dbReference>
<evidence type="ECO:0000256" key="12">
    <source>
        <dbReference type="SAM" id="MobiDB-lite"/>
    </source>
</evidence>
<evidence type="ECO:0000256" key="7">
    <source>
        <dbReference type="ARBA" id="ARBA00023146"/>
    </source>
</evidence>
<dbReference type="Gene3D" id="1.10.287.380">
    <property type="entry name" value="Valyl-tRNA synthetase, C-terminal domain"/>
    <property type="match status" value="1"/>
</dbReference>
<dbReference type="Gene3D" id="1.20.1050.10">
    <property type="match status" value="1"/>
</dbReference>
<gene>
    <name evidence="14" type="ORF">GSTENG00015295001</name>
</gene>
<dbReference type="CDD" id="cd07962">
    <property type="entry name" value="Anticodon_Ia_Val"/>
    <property type="match status" value="1"/>
</dbReference>
<evidence type="ECO:0000256" key="8">
    <source>
        <dbReference type="ARBA" id="ARBA00024407"/>
    </source>
</evidence>
<organism evidence="14">
    <name type="scientific">Tetraodon nigroviridis</name>
    <name type="common">Spotted green pufferfish</name>
    <name type="synonym">Chelonodon nigroviridis</name>
    <dbReference type="NCBI Taxonomy" id="99883"/>
    <lineage>
        <taxon>Eukaryota</taxon>
        <taxon>Metazoa</taxon>
        <taxon>Chordata</taxon>
        <taxon>Craniata</taxon>
        <taxon>Vertebrata</taxon>
        <taxon>Euteleostomi</taxon>
        <taxon>Actinopterygii</taxon>
        <taxon>Neopterygii</taxon>
        <taxon>Teleostei</taxon>
        <taxon>Neoteleostei</taxon>
        <taxon>Acanthomorphata</taxon>
        <taxon>Eupercaria</taxon>
        <taxon>Tetraodontiformes</taxon>
        <taxon>Tetradontoidea</taxon>
        <taxon>Tetraodontidae</taxon>
        <taxon>Tetraodon</taxon>
    </lineage>
</organism>
<protein>
    <recommendedName>
        <fullName evidence="8">Valine--tRNA ligase</fullName>
        <ecNumber evidence="2">6.1.1.9</ecNumber>
    </recommendedName>
    <alternativeName>
        <fullName evidence="9">Valyl-tRNA synthetase</fullName>
    </alternativeName>
</protein>
<dbReference type="Gene3D" id="3.40.50.620">
    <property type="entry name" value="HUPs"/>
    <property type="match status" value="2"/>
</dbReference>
<dbReference type="InterPro" id="IPR013155">
    <property type="entry name" value="M/V/L/I-tRNA-synth_anticd-bd"/>
</dbReference>
<reference evidence="14" key="1">
    <citation type="journal article" date="2004" name="Nature">
        <title>Genome duplication in the teleost fish Tetraodon nigroviridis reveals the early vertebrate proto-karyotype.</title>
        <authorList>
            <person name="Jaillon O."/>
            <person name="Aury J.-M."/>
            <person name="Brunet F."/>
            <person name="Petit J.-L."/>
            <person name="Stange-Thomann N."/>
            <person name="Mauceli E."/>
            <person name="Bouneau L."/>
            <person name="Fischer C."/>
            <person name="Ozouf-Costaz C."/>
            <person name="Bernot A."/>
            <person name="Nicaud S."/>
            <person name="Jaffe D."/>
            <person name="Fisher S."/>
            <person name="Lutfalla G."/>
            <person name="Dossat C."/>
            <person name="Segurens B."/>
            <person name="Dasilva C."/>
            <person name="Salanoubat M."/>
            <person name="Levy M."/>
            <person name="Boudet N."/>
            <person name="Castellano S."/>
            <person name="Anthouard V."/>
            <person name="Jubin C."/>
            <person name="Castelli V."/>
            <person name="Katinka M."/>
            <person name="Vacherie B."/>
            <person name="Biemont C."/>
            <person name="Skalli Z."/>
            <person name="Cattolico L."/>
            <person name="Poulain J."/>
            <person name="De Berardinis V."/>
            <person name="Cruaud C."/>
            <person name="Duprat S."/>
            <person name="Brottier P."/>
            <person name="Coutanceau J.-P."/>
            <person name="Gouzy J."/>
            <person name="Parra G."/>
            <person name="Lardier G."/>
            <person name="Chapple C."/>
            <person name="McKernan K.J."/>
            <person name="McEwan P."/>
            <person name="Bosak S."/>
            <person name="Kellis M."/>
            <person name="Volff J.-N."/>
            <person name="Guigo R."/>
            <person name="Zody M.C."/>
            <person name="Mesirov J."/>
            <person name="Lindblad-Toh K."/>
            <person name="Birren B."/>
            <person name="Nusbaum C."/>
            <person name="Kahn D."/>
            <person name="Robinson-Rechavi M."/>
            <person name="Laudet V."/>
            <person name="Schachter V."/>
            <person name="Quetier F."/>
            <person name="Saurin W."/>
            <person name="Scarpelli C."/>
            <person name="Wincker P."/>
            <person name="Lander E.S."/>
            <person name="Weissenbach J."/>
            <person name="Roest Crollius H."/>
        </authorList>
    </citation>
    <scope>NUCLEOTIDE SEQUENCE [LARGE SCALE GENOMIC DNA]</scope>
</reference>
<dbReference type="InterPro" id="IPR004046">
    <property type="entry name" value="GST_C"/>
</dbReference>
<dbReference type="PANTHER" id="PTHR11946">
    <property type="entry name" value="VALYL-TRNA SYNTHETASES"/>
    <property type="match status" value="1"/>
</dbReference>
<evidence type="ECO:0000256" key="6">
    <source>
        <dbReference type="ARBA" id="ARBA00022917"/>
    </source>
</evidence>
<evidence type="ECO:0000259" key="13">
    <source>
        <dbReference type="PROSITE" id="PS50405"/>
    </source>
</evidence>
<evidence type="ECO:0000256" key="10">
    <source>
        <dbReference type="ARBA" id="ARBA00047552"/>
    </source>
</evidence>
<dbReference type="FunFam" id="3.90.740.10:FF:000005">
    <property type="entry name" value="Valine--tRNA ligase, mitochondrial"/>
    <property type="match status" value="1"/>
</dbReference>
<evidence type="ECO:0000256" key="1">
    <source>
        <dbReference type="ARBA" id="ARBA00005594"/>
    </source>
</evidence>
<dbReference type="PROSITE" id="PS50405">
    <property type="entry name" value="GST_CTER"/>
    <property type="match status" value="1"/>
</dbReference>
<dbReference type="FunFam" id="3.40.50.620:FF:000643">
    <property type="entry name" value="Valyl tRNA synthetase"/>
    <property type="match status" value="1"/>
</dbReference>
<evidence type="ECO:0000256" key="5">
    <source>
        <dbReference type="ARBA" id="ARBA00022840"/>
    </source>
</evidence>
<keyword evidence="3 11" id="KW-0436">Ligase</keyword>
<dbReference type="InterPro" id="IPR002300">
    <property type="entry name" value="aa-tRNA-synth_Ia"/>
</dbReference>
<dbReference type="InterPro" id="IPR010987">
    <property type="entry name" value="Glutathione-S-Trfase_C-like"/>
</dbReference>
<keyword evidence="5 11" id="KW-0067">ATP-binding</keyword>
<keyword evidence="4 11" id="KW-0547">Nucleotide-binding</keyword>
<comment type="caution">
    <text evidence="14">The sequence shown here is derived from an EMBL/GenBank/DDBJ whole genome shotgun (WGS) entry which is preliminary data.</text>
</comment>
<dbReference type="FunFam" id="1.10.287.380:FF:000002">
    <property type="entry name" value="Valine--tRNA ligase"/>
    <property type="match status" value="1"/>
</dbReference>
<evidence type="ECO:0000256" key="11">
    <source>
        <dbReference type="RuleBase" id="RU363035"/>
    </source>
</evidence>
<dbReference type="NCBIfam" id="TIGR00422">
    <property type="entry name" value="valS"/>
    <property type="match status" value="1"/>
</dbReference>
<keyword evidence="6 11" id="KW-0648">Protein biosynthesis</keyword>
<dbReference type="Pfam" id="PF10458">
    <property type="entry name" value="Val_tRNA-synt_C"/>
    <property type="match status" value="1"/>
</dbReference>
<evidence type="ECO:0000256" key="9">
    <source>
        <dbReference type="ARBA" id="ARBA00029936"/>
    </source>
</evidence>
<dbReference type="OrthoDB" id="629407at2759"/>
<dbReference type="EC" id="6.1.1.9" evidence="2"/>
<feature type="region of interest" description="Disordered" evidence="12">
    <location>
        <begin position="239"/>
        <end position="260"/>
    </location>
</feature>
<comment type="similarity">
    <text evidence="1 11">Belongs to the class-I aminoacyl-tRNA synthetase family.</text>
</comment>
<keyword evidence="7 11" id="KW-0030">Aminoacyl-tRNA synthetase</keyword>
<comment type="catalytic activity">
    <reaction evidence="10">
        <text>tRNA(Val) + L-valine + ATP = L-valyl-tRNA(Val) + AMP + diphosphate</text>
        <dbReference type="Rhea" id="RHEA:10704"/>
        <dbReference type="Rhea" id="RHEA-COMP:9672"/>
        <dbReference type="Rhea" id="RHEA-COMP:9708"/>
        <dbReference type="ChEBI" id="CHEBI:30616"/>
        <dbReference type="ChEBI" id="CHEBI:33019"/>
        <dbReference type="ChEBI" id="CHEBI:57762"/>
        <dbReference type="ChEBI" id="CHEBI:78442"/>
        <dbReference type="ChEBI" id="CHEBI:78537"/>
        <dbReference type="ChEBI" id="CHEBI:456215"/>
        <dbReference type="EC" id="6.1.1.9"/>
    </reaction>
</comment>
<dbReference type="KEGG" id="tng:GSTEN00015295G001"/>
<dbReference type="PANTHER" id="PTHR11946:SF109">
    <property type="entry name" value="VALINE--TRNA LIGASE"/>
    <property type="match status" value="1"/>
</dbReference>
<dbReference type="FunFam" id="3.40.50.620:FF:000119">
    <property type="entry name" value="Putative valine--tRNA ligase-like"/>
    <property type="match status" value="1"/>
</dbReference>
<dbReference type="CDD" id="cd00817">
    <property type="entry name" value="ValRS_core"/>
    <property type="match status" value="1"/>
</dbReference>
<feature type="domain" description="GST C-terminal" evidence="13">
    <location>
        <begin position="80"/>
        <end position="208"/>
    </location>
</feature>
<dbReference type="FunFam" id="1.20.1050.10:FF:000006">
    <property type="entry name" value="Elongation factor 1 gamma"/>
    <property type="match status" value="1"/>
</dbReference>
<dbReference type="SUPFAM" id="SSF46589">
    <property type="entry name" value="tRNA-binding arm"/>
    <property type="match status" value="1"/>
</dbReference>
<dbReference type="GO" id="GO:0004832">
    <property type="term" value="F:valine-tRNA ligase activity"/>
    <property type="evidence" value="ECO:0007669"/>
    <property type="project" value="UniProtKB-EC"/>
</dbReference>